<keyword evidence="1" id="KW-1133">Transmembrane helix</keyword>
<feature type="transmembrane region" description="Helical" evidence="1">
    <location>
        <begin position="69"/>
        <end position="93"/>
    </location>
</feature>
<feature type="transmembrane region" description="Helical" evidence="1">
    <location>
        <begin position="123"/>
        <end position="143"/>
    </location>
</feature>
<feature type="transmembrane region" description="Helical" evidence="1">
    <location>
        <begin position="37"/>
        <end position="57"/>
    </location>
</feature>
<dbReference type="WBParaSite" id="Hba_02176">
    <property type="protein sequence ID" value="Hba_02176"/>
    <property type="gene ID" value="Hba_02176"/>
</dbReference>
<sequence length="181" mass="20248">MLQWIAAVVFVALNQVDHSLSGDPERDFPRLPCQKEYISSFVMAGSIILLVVGDIVAISTAENIHTTRLLCVFVGTLLAASILACSVLLFSIYSYSEFIRTNNVRIFVNTVGPGGELFQSFDLIVALVSLFFPFICIHGHIALRRRFRGLICGSEMVKIRSLRKMWDATELHWNVPDKTKA</sequence>
<protein>
    <submittedName>
        <fullName evidence="3">Transmembrane protein</fullName>
    </submittedName>
</protein>
<dbReference type="AlphaFoldDB" id="A0A1I7WBW7"/>
<evidence type="ECO:0000313" key="2">
    <source>
        <dbReference type="Proteomes" id="UP000095283"/>
    </source>
</evidence>
<name>A0A1I7WBW7_HETBA</name>
<keyword evidence="2" id="KW-1185">Reference proteome</keyword>
<keyword evidence="1" id="KW-0472">Membrane</keyword>
<evidence type="ECO:0000313" key="3">
    <source>
        <dbReference type="WBParaSite" id="Hba_02176"/>
    </source>
</evidence>
<organism evidence="2 3">
    <name type="scientific">Heterorhabditis bacteriophora</name>
    <name type="common">Entomopathogenic nematode worm</name>
    <dbReference type="NCBI Taxonomy" id="37862"/>
    <lineage>
        <taxon>Eukaryota</taxon>
        <taxon>Metazoa</taxon>
        <taxon>Ecdysozoa</taxon>
        <taxon>Nematoda</taxon>
        <taxon>Chromadorea</taxon>
        <taxon>Rhabditida</taxon>
        <taxon>Rhabditina</taxon>
        <taxon>Rhabditomorpha</taxon>
        <taxon>Strongyloidea</taxon>
        <taxon>Heterorhabditidae</taxon>
        <taxon>Heterorhabditis</taxon>
    </lineage>
</organism>
<dbReference type="Proteomes" id="UP000095283">
    <property type="component" value="Unplaced"/>
</dbReference>
<reference evidence="3" key="1">
    <citation type="submission" date="2016-11" db="UniProtKB">
        <authorList>
            <consortium name="WormBaseParasite"/>
        </authorList>
    </citation>
    <scope>IDENTIFICATION</scope>
</reference>
<evidence type="ECO:0000256" key="1">
    <source>
        <dbReference type="SAM" id="Phobius"/>
    </source>
</evidence>
<accession>A0A1I7WBW7</accession>
<proteinExistence type="predicted"/>
<keyword evidence="1" id="KW-0812">Transmembrane</keyword>